<evidence type="ECO:0000256" key="12">
    <source>
        <dbReference type="ARBA" id="ARBA00023014"/>
    </source>
</evidence>
<keyword evidence="7" id="KW-0285">Flavoprotein</keyword>
<evidence type="ECO:0000256" key="4">
    <source>
        <dbReference type="ARBA" id="ARBA00005096"/>
    </source>
</evidence>
<feature type="domain" description="FAD/NAD(P)-binding" evidence="14">
    <location>
        <begin position="4"/>
        <end position="289"/>
    </location>
</feature>
<comment type="similarity">
    <text evidence="5">Belongs to the nitrite and sulfite reductase 4Fe-4S domain family.</text>
</comment>
<keyword evidence="8" id="KW-0479">Metal-binding</keyword>
<gene>
    <name evidence="16" type="ORF">GCM10009836_18040</name>
</gene>
<evidence type="ECO:0000259" key="14">
    <source>
        <dbReference type="Pfam" id="PF07992"/>
    </source>
</evidence>
<keyword evidence="6" id="KW-0349">Heme</keyword>
<evidence type="ECO:0000256" key="7">
    <source>
        <dbReference type="ARBA" id="ARBA00022630"/>
    </source>
</evidence>
<dbReference type="Pfam" id="PF18267">
    <property type="entry name" value="Rubredoxin_C"/>
    <property type="match status" value="1"/>
</dbReference>
<dbReference type="RefSeq" id="WP_344414454.1">
    <property type="nucleotide sequence ID" value="NZ_BAAAQK010000005.1"/>
</dbReference>
<keyword evidence="11" id="KW-0408">Iron</keyword>
<dbReference type="PANTHER" id="PTHR43809:SF1">
    <property type="entry name" value="NITRITE REDUCTASE (NADH) LARGE SUBUNIT"/>
    <property type="match status" value="1"/>
</dbReference>
<keyword evidence="9" id="KW-0274">FAD</keyword>
<evidence type="ECO:0000256" key="6">
    <source>
        <dbReference type="ARBA" id="ARBA00022617"/>
    </source>
</evidence>
<keyword evidence="10" id="KW-0560">Oxidoreductase</keyword>
<organism evidence="16 17">
    <name type="scientific">Pseudonocardia ailaonensis</name>
    <dbReference type="NCBI Taxonomy" id="367279"/>
    <lineage>
        <taxon>Bacteria</taxon>
        <taxon>Bacillati</taxon>
        <taxon>Actinomycetota</taxon>
        <taxon>Actinomycetes</taxon>
        <taxon>Pseudonocardiales</taxon>
        <taxon>Pseudonocardiaceae</taxon>
        <taxon>Pseudonocardia</taxon>
    </lineage>
</organism>
<proteinExistence type="inferred from homology"/>
<keyword evidence="17" id="KW-1185">Reference proteome</keyword>
<dbReference type="Gene3D" id="3.50.50.60">
    <property type="entry name" value="FAD/NAD(P)-binding domain"/>
    <property type="match status" value="2"/>
</dbReference>
<dbReference type="InterPro" id="IPR016156">
    <property type="entry name" value="FAD/NAD-linked_Rdtase_dimer_sf"/>
</dbReference>
<dbReference type="PANTHER" id="PTHR43809">
    <property type="entry name" value="NITRITE REDUCTASE (NADH) LARGE SUBUNIT"/>
    <property type="match status" value="1"/>
</dbReference>
<evidence type="ECO:0000259" key="13">
    <source>
        <dbReference type="Pfam" id="PF04324"/>
    </source>
</evidence>
<dbReference type="InterPro" id="IPR036188">
    <property type="entry name" value="FAD/NAD-bd_sf"/>
</dbReference>
<dbReference type="Proteomes" id="UP001500449">
    <property type="component" value="Unassembled WGS sequence"/>
</dbReference>
<evidence type="ECO:0000259" key="15">
    <source>
        <dbReference type="Pfam" id="PF18267"/>
    </source>
</evidence>
<dbReference type="InterPro" id="IPR052034">
    <property type="entry name" value="NasD-like"/>
</dbReference>
<dbReference type="InterPro" id="IPR007419">
    <property type="entry name" value="BFD-like_2Fe2S-bd_dom"/>
</dbReference>
<evidence type="ECO:0000256" key="11">
    <source>
        <dbReference type="ARBA" id="ARBA00023004"/>
    </source>
</evidence>
<comment type="cofactor">
    <cofactor evidence="2">
        <name>[4Fe-4S] cluster</name>
        <dbReference type="ChEBI" id="CHEBI:49883"/>
    </cofactor>
</comment>
<feature type="domain" description="NADH-rubredoxin oxidoreductase C-terminal" evidence="15">
    <location>
        <begin position="323"/>
        <end position="389"/>
    </location>
</feature>
<dbReference type="Pfam" id="PF04324">
    <property type="entry name" value="Fer2_BFD"/>
    <property type="match status" value="1"/>
</dbReference>
<reference evidence="16 17" key="1">
    <citation type="journal article" date="2019" name="Int. J. Syst. Evol. Microbiol.">
        <title>The Global Catalogue of Microorganisms (GCM) 10K type strain sequencing project: providing services to taxonomists for standard genome sequencing and annotation.</title>
        <authorList>
            <consortium name="The Broad Institute Genomics Platform"/>
            <consortium name="The Broad Institute Genome Sequencing Center for Infectious Disease"/>
            <person name="Wu L."/>
            <person name="Ma J."/>
        </authorList>
    </citation>
    <scope>NUCLEOTIDE SEQUENCE [LARGE SCALE GENOMIC DNA]</scope>
    <source>
        <strain evidence="16 17">JCM 16009</strain>
    </source>
</reference>
<dbReference type="PRINTS" id="PR00411">
    <property type="entry name" value="PNDRDTASEI"/>
</dbReference>
<evidence type="ECO:0000313" key="16">
    <source>
        <dbReference type="EMBL" id="GAA1839347.1"/>
    </source>
</evidence>
<dbReference type="InterPro" id="IPR041575">
    <property type="entry name" value="Rubredoxin_C"/>
</dbReference>
<protein>
    <recommendedName>
        <fullName evidence="18">FAD/NAD(P)-binding oxidoreductase</fullName>
    </recommendedName>
</protein>
<dbReference type="SUPFAM" id="SSF51905">
    <property type="entry name" value="FAD/NAD(P)-binding domain"/>
    <property type="match status" value="2"/>
</dbReference>
<evidence type="ECO:0000313" key="17">
    <source>
        <dbReference type="Proteomes" id="UP001500449"/>
    </source>
</evidence>
<evidence type="ECO:0000256" key="2">
    <source>
        <dbReference type="ARBA" id="ARBA00001966"/>
    </source>
</evidence>
<dbReference type="Gene3D" id="1.10.10.1100">
    <property type="entry name" value="BFD-like [2Fe-2S]-binding domain"/>
    <property type="match status" value="1"/>
</dbReference>
<comment type="caution">
    <text evidence="16">The sequence shown here is derived from an EMBL/GenBank/DDBJ whole genome shotgun (WGS) entry which is preliminary data.</text>
</comment>
<dbReference type="Gene3D" id="3.30.390.30">
    <property type="match status" value="1"/>
</dbReference>
<evidence type="ECO:0000256" key="3">
    <source>
        <dbReference type="ARBA" id="ARBA00001974"/>
    </source>
</evidence>
<comment type="pathway">
    <text evidence="4">Nitrogen metabolism; nitrate reduction (assimilation).</text>
</comment>
<feature type="domain" description="BFD-like [2Fe-2S]-binding" evidence="13">
    <location>
        <begin position="423"/>
        <end position="470"/>
    </location>
</feature>
<name>A0ABN2MUW1_9PSEU</name>
<sequence length="489" mass="50947">MKEQLVVVGNGMAGGRVVEEVLARGGADRYDITVFGAEPYGNYNRIMLSHVLAGEDVSEIYLNPLDWYAASGVALHAGVRVVRIDRSSQKVFADDGQAVAYDALVLATGSRTFFPPMDGMWLDDRTLIPGVFGFRTLDDTVAMIDYARERSSAVVVGGGLLGLEAAYGLRQHGLDVHVVQGGPVLMSQQLDSPAGAVLRGVLEKKVGLHVHTGRRPAAIRSTGSVTGVLLDGGGTIDAEMVVVTAGVRPNVGLGVASGLTVERAIVVDDRMRSVDDPAISVVGECAQHRGEVYGLVAPLWEQAAVLADVLTGADAIYTGSRTVTKLKVAGVDVTQMGLRGPESEDDELVQYSEPRRGVHTSLVIRDDMLVGATLVGDTTQVAALTQAFDRRLPLPENRAELLFPQAGQPAAVSAADLDPSTQVCTCSGVTKEAICDAVAAGAGTAAGVMDATRAGKGCGSCKSLVARIVEWAGTPAEGCARCDLVAVGG</sequence>
<comment type="cofactor">
    <cofactor evidence="1">
        <name>siroheme</name>
        <dbReference type="ChEBI" id="CHEBI:60052"/>
    </cofactor>
</comment>
<accession>A0ABN2MUW1</accession>
<dbReference type="Pfam" id="PF07992">
    <property type="entry name" value="Pyr_redox_2"/>
    <property type="match status" value="1"/>
</dbReference>
<evidence type="ECO:0000256" key="1">
    <source>
        <dbReference type="ARBA" id="ARBA00001929"/>
    </source>
</evidence>
<dbReference type="InterPro" id="IPR041854">
    <property type="entry name" value="BFD-like_2Fe2S-bd_dom_sf"/>
</dbReference>
<evidence type="ECO:0000256" key="10">
    <source>
        <dbReference type="ARBA" id="ARBA00023002"/>
    </source>
</evidence>
<evidence type="ECO:0000256" key="9">
    <source>
        <dbReference type="ARBA" id="ARBA00022827"/>
    </source>
</evidence>
<dbReference type="InterPro" id="IPR023753">
    <property type="entry name" value="FAD/NAD-binding_dom"/>
</dbReference>
<evidence type="ECO:0000256" key="5">
    <source>
        <dbReference type="ARBA" id="ARBA00010429"/>
    </source>
</evidence>
<dbReference type="EMBL" id="BAAAQK010000005">
    <property type="protein sequence ID" value="GAA1839347.1"/>
    <property type="molecule type" value="Genomic_DNA"/>
</dbReference>
<keyword evidence="12" id="KW-0411">Iron-sulfur</keyword>
<evidence type="ECO:0008006" key="18">
    <source>
        <dbReference type="Google" id="ProtNLM"/>
    </source>
</evidence>
<comment type="cofactor">
    <cofactor evidence="3">
        <name>FAD</name>
        <dbReference type="ChEBI" id="CHEBI:57692"/>
    </cofactor>
</comment>
<evidence type="ECO:0000256" key="8">
    <source>
        <dbReference type="ARBA" id="ARBA00022723"/>
    </source>
</evidence>
<dbReference type="PRINTS" id="PR00368">
    <property type="entry name" value="FADPNR"/>
</dbReference>